<comment type="similarity">
    <text evidence="1">Belongs to the sulfatase family.</text>
</comment>
<dbReference type="EMBL" id="KQ964250">
    <property type="protein sequence ID" value="KXJ91234.1"/>
    <property type="molecule type" value="Genomic_DNA"/>
</dbReference>
<evidence type="ECO:0000256" key="4">
    <source>
        <dbReference type="ARBA" id="ARBA00023180"/>
    </source>
</evidence>
<evidence type="ECO:0000256" key="6">
    <source>
        <dbReference type="SAM" id="MobiDB-lite"/>
    </source>
</evidence>
<dbReference type="PANTHER" id="PTHR43108:SF8">
    <property type="entry name" value="SD21168P"/>
    <property type="match status" value="1"/>
</dbReference>
<dbReference type="CDD" id="cd16147">
    <property type="entry name" value="G6S"/>
    <property type="match status" value="1"/>
</dbReference>
<evidence type="ECO:0000256" key="1">
    <source>
        <dbReference type="ARBA" id="ARBA00008779"/>
    </source>
</evidence>
<evidence type="ECO:0000256" key="3">
    <source>
        <dbReference type="ARBA" id="ARBA00022801"/>
    </source>
</evidence>
<dbReference type="GO" id="GO:0008449">
    <property type="term" value="F:N-acetylglucosamine-6-sulfatase activity"/>
    <property type="evidence" value="ECO:0007669"/>
    <property type="project" value="TreeGrafter"/>
</dbReference>
<dbReference type="GO" id="GO:0004065">
    <property type="term" value="F:arylsulfatase activity"/>
    <property type="evidence" value="ECO:0007669"/>
    <property type="project" value="InterPro"/>
</dbReference>
<keyword evidence="3" id="KW-0378">Hydrolase</keyword>
<dbReference type="PIRSF" id="PIRSF000972">
    <property type="entry name" value="Arylsulf_plant"/>
    <property type="match status" value="1"/>
</dbReference>
<dbReference type="Proteomes" id="UP000070501">
    <property type="component" value="Unassembled WGS sequence"/>
</dbReference>
<keyword evidence="2 7" id="KW-0732">Signal</keyword>
<dbReference type="InterPro" id="IPR012083">
    <property type="entry name" value="Arylsulfatase"/>
</dbReference>
<proteinExistence type="inferred from homology"/>
<dbReference type="AlphaFoldDB" id="A0A136J2B9"/>
<dbReference type="PROSITE" id="PS00523">
    <property type="entry name" value="SULFATASE_1"/>
    <property type="match status" value="1"/>
</dbReference>
<dbReference type="GO" id="GO:0005539">
    <property type="term" value="F:glycosaminoglycan binding"/>
    <property type="evidence" value="ECO:0007669"/>
    <property type="project" value="TreeGrafter"/>
</dbReference>
<dbReference type="InterPro" id="IPR017850">
    <property type="entry name" value="Alkaline_phosphatase_core_sf"/>
</dbReference>
<dbReference type="STRING" id="196109.A0A136J2B9"/>
<dbReference type="InterPro" id="IPR024607">
    <property type="entry name" value="Sulfatase_CS"/>
</dbReference>
<comment type="PTM">
    <text evidence="5">The conversion to 3-oxoalanine (also known as C-formylglycine, FGly), of a serine or cysteine residue in prokaryotes and of a cysteine residue in eukaryotes, is critical for catalytic activity.</text>
</comment>
<dbReference type="InParanoid" id="A0A136J2B9"/>
<dbReference type="PANTHER" id="PTHR43108">
    <property type="entry name" value="N-ACETYLGLUCOSAMINE-6-SULFATASE FAMILY MEMBER"/>
    <property type="match status" value="1"/>
</dbReference>
<feature type="modified residue" description="3-oxoalanine (Cys)" evidence="5">
    <location>
        <position position="122"/>
    </location>
</feature>
<accession>A0A136J2B9</accession>
<feature type="domain" description="Sulfatase N-terminal" evidence="8">
    <location>
        <begin position="78"/>
        <end position="443"/>
    </location>
</feature>
<dbReference type="OrthoDB" id="96314at2759"/>
<reference evidence="10" key="1">
    <citation type="submission" date="2016-02" db="EMBL/GenBank/DDBJ databases">
        <title>Draft genome sequence of Microdochium bolleyi, a fungal endophyte of beachgrass.</title>
        <authorList>
            <consortium name="DOE Joint Genome Institute"/>
            <person name="David A.S."/>
            <person name="May G."/>
            <person name="Haridas S."/>
            <person name="Lim J."/>
            <person name="Wang M."/>
            <person name="Labutti K."/>
            <person name="Lipzen A."/>
            <person name="Barry K."/>
            <person name="Grigoriev I.V."/>
        </authorList>
    </citation>
    <scope>NUCLEOTIDE SEQUENCE [LARGE SCALE GENOMIC DNA]</scope>
    <source>
        <strain evidence="10">J235TASD1</strain>
    </source>
</reference>
<dbReference type="InterPro" id="IPR000917">
    <property type="entry name" value="Sulfatase_N"/>
</dbReference>
<evidence type="ECO:0000256" key="5">
    <source>
        <dbReference type="PIRSR" id="PIRSR000972-50"/>
    </source>
</evidence>
<sequence>MHTNSSSSSRGRRRPAAAVVTLLCLAVAIFGSAAHASAGSDGAAPAVACTGQCPLGGPYDDNDYDEENNKPKKKKKRKNIVVILTDDQDLTMGSAEYMPLLKEHIVQKGITYRNHFTSTAICCPSRVSLWTGKLPHNTNVTDVSPPHGGYPKFVARGLNENYLPVWLQAAGYATYYVGKLFNAHNTRNYASPYPAGWTGSDFLLDPGTYSYLNPIFQRGTEEPVHHKNEHTAELTAAKALGFLEDALAARQKEGEGEGEDAEEKPFFLAVAPIAPHSNIERKGGSSKGSTSTPLMTEPIPLPRHEKLFDGVQIPRTENFNPDKPSSVSWVSRLPRFNDSSVAYLDHFYRQRLRSLQSVDELVESIVHKLQVTGALEDTYIIYSSDNGYHIGQHRLPPGKECAFEEDIRVPLYIRGPGVKEGYEEKGVTGHVDLAPTVLEMAGVEMREDFDGRPVPIVRAQGPGAATATAAASADEKTELAERRRQEHAAVEFWGIALAEGESGGFDGEGKLGMPDNTYKALRVLGDDYDMLYSVWCNNEHELYDIKYDAGQVRNLYPKNPPFRGKPGDAIDPDIGYPVNDSKRRQVINRLDALMMVLKSCRGSSCTHPWSVLHPDDEGVRTLSDALDARFDTFYEQQAKVSFSRCDLGYLIDAEGPQEVQQWREGGEYTVWPDWT</sequence>
<evidence type="ECO:0000313" key="10">
    <source>
        <dbReference type="Proteomes" id="UP000070501"/>
    </source>
</evidence>
<name>A0A136J2B9_9PEZI</name>
<evidence type="ECO:0000256" key="2">
    <source>
        <dbReference type="ARBA" id="ARBA00022729"/>
    </source>
</evidence>
<organism evidence="9 10">
    <name type="scientific">Microdochium bolleyi</name>
    <dbReference type="NCBI Taxonomy" id="196109"/>
    <lineage>
        <taxon>Eukaryota</taxon>
        <taxon>Fungi</taxon>
        <taxon>Dikarya</taxon>
        <taxon>Ascomycota</taxon>
        <taxon>Pezizomycotina</taxon>
        <taxon>Sordariomycetes</taxon>
        <taxon>Xylariomycetidae</taxon>
        <taxon>Xylariales</taxon>
        <taxon>Microdochiaceae</taxon>
        <taxon>Microdochium</taxon>
    </lineage>
</organism>
<evidence type="ECO:0000256" key="7">
    <source>
        <dbReference type="SAM" id="SignalP"/>
    </source>
</evidence>
<feature type="region of interest" description="Disordered" evidence="6">
    <location>
        <begin position="278"/>
        <end position="300"/>
    </location>
</feature>
<dbReference type="Pfam" id="PF00884">
    <property type="entry name" value="Sulfatase"/>
    <property type="match status" value="1"/>
</dbReference>
<dbReference type="Gene3D" id="3.40.720.10">
    <property type="entry name" value="Alkaline Phosphatase, subunit A"/>
    <property type="match status" value="1"/>
</dbReference>
<evidence type="ECO:0000313" key="9">
    <source>
        <dbReference type="EMBL" id="KXJ91234.1"/>
    </source>
</evidence>
<protein>
    <submittedName>
        <fullName evidence="9">Alkaline-phosphatase-like protein</fullName>
    </submittedName>
</protein>
<gene>
    <name evidence="9" type="ORF">Micbo1qcDRAFT_188702</name>
</gene>
<dbReference type="GO" id="GO:0018958">
    <property type="term" value="P:phenol-containing compound metabolic process"/>
    <property type="evidence" value="ECO:0007669"/>
    <property type="project" value="InterPro"/>
</dbReference>
<feature type="chain" id="PRO_5007293398" evidence="7">
    <location>
        <begin position="37"/>
        <end position="675"/>
    </location>
</feature>
<evidence type="ECO:0000259" key="8">
    <source>
        <dbReference type="Pfam" id="PF00884"/>
    </source>
</evidence>
<keyword evidence="10" id="KW-1185">Reference proteome</keyword>
<dbReference type="SUPFAM" id="SSF53649">
    <property type="entry name" value="Alkaline phosphatase-like"/>
    <property type="match status" value="1"/>
</dbReference>
<keyword evidence="4" id="KW-0325">Glycoprotein</keyword>
<feature type="signal peptide" evidence="7">
    <location>
        <begin position="1"/>
        <end position="36"/>
    </location>
</feature>
<dbReference type="FunFam" id="3.40.720.10:FF:000051">
    <property type="entry name" value="Arylsulfatase"/>
    <property type="match status" value="1"/>
</dbReference>